<dbReference type="SUPFAM" id="SSF51556">
    <property type="entry name" value="Metallo-dependent hydrolases"/>
    <property type="match status" value="1"/>
</dbReference>
<dbReference type="InterPro" id="IPR017593">
    <property type="entry name" value="Allantoinase"/>
</dbReference>
<dbReference type="InterPro" id="IPR018228">
    <property type="entry name" value="DNase_TatD-rel_CS"/>
</dbReference>
<dbReference type="GO" id="GO:0004038">
    <property type="term" value="F:allantoinase activity"/>
    <property type="evidence" value="ECO:0007669"/>
    <property type="project" value="UniProtKB-EC"/>
</dbReference>
<dbReference type="EC" id="3.5.2.5" evidence="5"/>
<evidence type="ECO:0000313" key="10">
    <source>
        <dbReference type="EMBL" id="KAG7562825.1"/>
    </source>
</evidence>
<dbReference type="InterPro" id="IPR050138">
    <property type="entry name" value="DHOase/Allantoinase_Hydrolase"/>
</dbReference>
<evidence type="ECO:0000256" key="2">
    <source>
        <dbReference type="ARBA" id="ARBA00004968"/>
    </source>
</evidence>
<dbReference type="InterPro" id="IPR006680">
    <property type="entry name" value="Amidohydro-rel"/>
</dbReference>
<keyword evidence="11" id="KW-1185">Reference proteome</keyword>
<dbReference type="NCBIfam" id="TIGR03178">
    <property type="entry name" value="allantoinase"/>
    <property type="match status" value="1"/>
</dbReference>
<dbReference type="InterPro" id="IPR002195">
    <property type="entry name" value="Dihydroorotase_CS"/>
</dbReference>
<dbReference type="PANTHER" id="PTHR43668:SF2">
    <property type="entry name" value="ALLANTOINASE"/>
    <property type="match status" value="1"/>
</dbReference>
<keyword evidence="6" id="KW-0479">Metal-binding</keyword>
<gene>
    <name evidence="10" type="ORF">FFLO_01780</name>
</gene>
<dbReference type="Proteomes" id="UP000812966">
    <property type="component" value="Unassembled WGS sequence"/>
</dbReference>
<feature type="domain" description="Amidohydrolase-related" evidence="9">
    <location>
        <begin position="82"/>
        <end position="480"/>
    </location>
</feature>
<dbReference type="PROSITE" id="PS00482">
    <property type="entry name" value="DIHYDROOROTASE_1"/>
    <property type="match status" value="1"/>
</dbReference>
<evidence type="ECO:0000256" key="3">
    <source>
        <dbReference type="ARBA" id="ARBA00010368"/>
    </source>
</evidence>
<dbReference type="GO" id="GO:0008270">
    <property type="term" value="F:zinc ion binding"/>
    <property type="evidence" value="ECO:0007669"/>
    <property type="project" value="InterPro"/>
</dbReference>
<keyword evidence="7" id="KW-0378">Hydrolase</keyword>
<evidence type="ECO:0000256" key="6">
    <source>
        <dbReference type="ARBA" id="ARBA00022723"/>
    </source>
</evidence>
<name>A0A8K0JQV7_9TREE</name>
<comment type="pathway">
    <text evidence="2">Nitrogen metabolism; (S)-allantoin degradation; allantoate from (S)-allantoin: step 1/1.</text>
</comment>
<dbReference type="GO" id="GO:0005737">
    <property type="term" value="C:cytoplasm"/>
    <property type="evidence" value="ECO:0007669"/>
    <property type="project" value="TreeGrafter"/>
</dbReference>
<dbReference type="PROSITE" id="PS01137">
    <property type="entry name" value="TATD_1"/>
    <property type="match status" value="1"/>
</dbReference>
<dbReference type="InterPro" id="IPR032466">
    <property type="entry name" value="Metal_Hydrolase"/>
</dbReference>
<keyword evidence="8" id="KW-0862">Zinc</keyword>
<evidence type="ECO:0000256" key="5">
    <source>
        <dbReference type="ARBA" id="ARBA00012863"/>
    </source>
</evidence>
<dbReference type="GO" id="GO:0006145">
    <property type="term" value="P:purine nucleobase catabolic process"/>
    <property type="evidence" value="ECO:0007669"/>
    <property type="project" value="TreeGrafter"/>
</dbReference>
<evidence type="ECO:0000313" key="11">
    <source>
        <dbReference type="Proteomes" id="UP000812966"/>
    </source>
</evidence>
<comment type="similarity">
    <text evidence="3">Belongs to the metallo-dependent hydrolases superfamily. Allantoinase family.</text>
</comment>
<comment type="caution">
    <text evidence="10">The sequence shown here is derived from an EMBL/GenBank/DDBJ whole genome shotgun (WGS) entry which is preliminary data.</text>
</comment>
<protein>
    <recommendedName>
        <fullName evidence="5">allantoinase</fullName>
        <ecNumber evidence="5">3.5.2.5</ecNumber>
    </recommendedName>
</protein>
<evidence type="ECO:0000259" key="9">
    <source>
        <dbReference type="Pfam" id="PF01979"/>
    </source>
</evidence>
<dbReference type="SUPFAM" id="SSF51338">
    <property type="entry name" value="Composite domain of metallo-dependent hydrolases"/>
    <property type="match status" value="1"/>
</dbReference>
<comment type="subunit">
    <text evidence="4">Homotetramer.</text>
</comment>
<evidence type="ECO:0000256" key="7">
    <source>
        <dbReference type="ARBA" id="ARBA00022801"/>
    </source>
</evidence>
<dbReference type="Gene3D" id="3.20.20.140">
    <property type="entry name" value="Metal-dependent hydrolases"/>
    <property type="match status" value="1"/>
</dbReference>
<evidence type="ECO:0000256" key="8">
    <source>
        <dbReference type="ARBA" id="ARBA00022833"/>
    </source>
</evidence>
<comment type="cofactor">
    <cofactor evidence="1">
        <name>Zn(2+)</name>
        <dbReference type="ChEBI" id="CHEBI:29105"/>
    </cofactor>
</comment>
<reference evidence="10" key="1">
    <citation type="submission" date="2020-04" db="EMBL/GenBank/DDBJ databases">
        <title>Analysis of mating type loci in Filobasidium floriforme.</title>
        <authorList>
            <person name="Nowrousian M."/>
        </authorList>
    </citation>
    <scope>NUCLEOTIDE SEQUENCE</scope>
    <source>
        <strain evidence="10">CBS 6242</strain>
    </source>
</reference>
<dbReference type="AlphaFoldDB" id="A0A8K0JQV7"/>
<evidence type="ECO:0000256" key="1">
    <source>
        <dbReference type="ARBA" id="ARBA00001947"/>
    </source>
</evidence>
<organism evidence="10 11">
    <name type="scientific">Filobasidium floriforme</name>
    <dbReference type="NCBI Taxonomy" id="5210"/>
    <lineage>
        <taxon>Eukaryota</taxon>
        <taxon>Fungi</taxon>
        <taxon>Dikarya</taxon>
        <taxon>Basidiomycota</taxon>
        <taxon>Agaricomycotina</taxon>
        <taxon>Tremellomycetes</taxon>
        <taxon>Filobasidiales</taxon>
        <taxon>Filobasidiaceae</taxon>
        <taxon>Filobasidium</taxon>
    </lineage>
</organism>
<sequence length="500" mass="54390">MKPLSTSTLPPRPSGLAVFISPLTVLPGSTEPEPATIVINQEIGKVVDVIPGQLIRDETSLDARKYGDLKVDKFVEIPEGRVLLPGLVDAHVHLNQPGRTSWEGFTSGTLAAISGGVTTVIDMPLNSIPSTTSVGALEVKIKAARFVGENKGVYCDVGFWGGIVPGNREHLSPLIRAGVKGFKCFLIESGVDEFPAVSEEDVRQAMIALRGSDGLILFHAEMGEPVHGLGDDQTYQTFLKSRPDQWEVTAIEMIIRLLDEEAANPTVETPTRAHIVHLASAQALPLIADARARGLPLTSETCFHYLVLSSDSVPADDHRSHTEYKCCPPIREESNREELWQALEDGLIDYVVSDHSPCIAEMKQGGFMGAWGGISALGLGISLLWTEICKRNERREAGESRKKQLQLADLVRWCCTNTAKQVGLAGQKGVIAKGADADFVVFDPEAHFQVDLDHLKFKNKVSPYVGKDLRGRVEATYLRGVMVHDIGQGGQIGPRWGNLI</sequence>
<dbReference type="PANTHER" id="PTHR43668">
    <property type="entry name" value="ALLANTOINASE"/>
    <property type="match status" value="1"/>
</dbReference>
<dbReference type="GO" id="GO:0050897">
    <property type="term" value="F:cobalt ion binding"/>
    <property type="evidence" value="ECO:0007669"/>
    <property type="project" value="InterPro"/>
</dbReference>
<proteinExistence type="inferred from homology"/>
<evidence type="ECO:0000256" key="4">
    <source>
        <dbReference type="ARBA" id="ARBA00011881"/>
    </source>
</evidence>
<dbReference type="UniPathway" id="UPA00395">
    <property type="reaction ID" value="UER00653"/>
</dbReference>
<dbReference type="InterPro" id="IPR011059">
    <property type="entry name" value="Metal-dep_hydrolase_composite"/>
</dbReference>
<dbReference type="Pfam" id="PF01979">
    <property type="entry name" value="Amidohydro_1"/>
    <property type="match status" value="1"/>
</dbReference>
<accession>A0A8K0JQV7</accession>
<dbReference type="EMBL" id="JABELV010000025">
    <property type="protein sequence ID" value="KAG7562825.1"/>
    <property type="molecule type" value="Genomic_DNA"/>
</dbReference>
<dbReference type="FunFam" id="3.20.20.140:FF:000181">
    <property type="entry name" value="Allantoinase"/>
    <property type="match status" value="1"/>
</dbReference>
<dbReference type="GO" id="GO:0000256">
    <property type="term" value="P:allantoin catabolic process"/>
    <property type="evidence" value="ECO:0007669"/>
    <property type="project" value="UniProtKB-UniPathway"/>
</dbReference>